<keyword evidence="9" id="KW-1185">Reference proteome</keyword>
<keyword evidence="4 7" id="KW-0812">Transmembrane</keyword>
<evidence type="ECO:0000313" key="8">
    <source>
        <dbReference type="EMBL" id="TQL57871.1"/>
    </source>
</evidence>
<accession>A0A542ZC71</accession>
<evidence type="ECO:0000256" key="1">
    <source>
        <dbReference type="ARBA" id="ARBA00004651"/>
    </source>
</evidence>
<evidence type="ECO:0000256" key="3">
    <source>
        <dbReference type="ARBA" id="ARBA00022475"/>
    </source>
</evidence>
<protein>
    <submittedName>
        <fullName evidence="8">Multicomponent Na+:H+ antiporter subunit C</fullName>
    </submittedName>
</protein>
<dbReference type="RefSeq" id="WP_142093692.1">
    <property type="nucleotide sequence ID" value="NZ_BAAAMD010000004.1"/>
</dbReference>
<evidence type="ECO:0000256" key="4">
    <source>
        <dbReference type="ARBA" id="ARBA00022692"/>
    </source>
</evidence>
<evidence type="ECO:0000256" key="6">
    <source>
        <dbReference type="ARBA" id="ARBA00023136"/>
    </source>
</evidence>
<organism evidence="8 9">
    <name type="scientific">Propioniferax innocua</name>
    <dbReference type="NCBI Taxonomy" id="1753"/>
    <lineage>
        <taxon>Bacteria</taxon>
        <taxon>Bacillati</taxon>
        <taxon>Actinomycetota</taxon>
        <taxon>Actinomycetes</taxon>
        <taxon>Propionibacteriales</taxon>
        <taxon>Propionibacteriaceae</taxon>
        <taxon>Propioniferax</taxon>
    </lineage>
</organism>
<evidence type="ECO:0000256" key="5">
    <source>
        <dbReference type="ARBA" id="ARBA00022989"/>
    </source>
</evidence>
<dbReference type="Gene3D" id="1.10.287.3510">
    <property type="match status" value="1"/>
</dbReference>
<dbReference type="InterPro" id="IPR050601">
    <property type="entry name" value="CPA3_antiporter_subunitC"/>
</dbReference>
<feature type="transmembrane region" description="Helical" evidence="7">
    <location>
        <begin position="69"/>
        <end position="92"/>
    </location>
</feature>
<dbReference type="GO" id="GO:0005886">
    <property type="term" value="C:plasma membrane"/>
    <property type="evidence" value="ECO:0007669"/>
    <property type="project" value="UniProtKB-SubCell"/>
</dbReference>
<dbReference type="PANTHER" id="PTHR34583">
    <property type="entry name" value="ANTIPORTER SUBUNIT MNHC2-RELATED"/>
    <property type="match status" value="1"/>
</dbReference>
<proteinExistence type="inferred from homology"/>
<keyword evidence="6 7" id="KW-0472">Membrane</keyword>
<name>A0A542ZC71_9ACTN</name>
<evidence type="ECO:0000256" key="2">
    <source>
        <dbReference type="ARBA" id="ARBA00010388"/>
    </source>
</evidence>
<keyword evidence="3" id="KW-1003">Cell membrane</keyword>
<dbReference type="AlphaFoldDB" id="A0A542ZC71"/>
<dbReference type="OrthoDB" id="9799219at2"/>
<comment type="subcellular location">
    <subcellularLocation>
        <location evidence="1">Cell membrane</location>
        <topology evidence="1">Multi-pass membrane protein</topology>
    </subcellularLocation>
</comment>
<dbReference type="Pfam" id="PF00420">
    <property type="entry name" value="Oxidored_q2"/>
    <property type="match status" value="1"/>
</dbReference>
<comment type="caution">
    <text evidence="8">The sequence shown here is derived from an EMBL/GenBank/DDBJ whole genome shotgun (WGS) entry which is preliminary data.</text>
</comment>
<gene>
    <name evidence="8" type="ORF">FB460_1716</name>
</gene>
<dbReference type="Proteomes" id="UP000316196">
    <property type="component" value="Unassembled WGS sequence"/>
</dbReference>
<sequence>MIISITVGVLVAGGIYLMLQRSMVRTAFGVSLLSHAANLAILTSGVPAWREDPILNVTTPDQAADPLPQAFVLTAIVITMASTILMLALSVIGHNDDLLRAPESGESHRP</sequence>
<comment type="similarity">
    <text evidence="2">Belongs to the CPA3 antiporters (TC 2.A.63) subunit C family.</text>
</comment>
<evidence type="ECO:0000256" key="7">
    <source>
        <dbReference type="SAM" id="Phobius"/>
    </source>
</evidence>
<reference evidence="8 9" key="1">
    <citation type="submission" date="2019-06" db="EMBL/GenBank/DDBJ databases">
        <title>Sequencing the genomes of 1000 actinobacteria strains.</title>
        <authorList>
            <person name="Klenk H.-P."/>
        </authorList>
    </citation>
    <scope>NUCLEOTIDE SEQUENCE [LARGE SCALE GENOMIC DNA]</scope>
    <source>
        <strain evidence="8 9">DSM 8251</strain>
    </source>
</reference>
<dbReference type="PANTHER" id="PTHR34583:SF2">
    <property type="entry name" value="ANTIPORTER SUBUNIT MNHC2-RELATED"/>
    <property type="match status" value="1"/>
</dbReference>
<dbReference type="InterPro" id="IPR039428">
    <property type="entry name" value="NUOK/Mnh_C1-like"/>
</dbReference>
<dbReference type="EMBL" id="VFOR01000002">
    <property type="protein sequence ID" value="TQL57871.1"/>
    <property type="molecule type" value="Genomic_DNA"/>
</dbReference>
<keyword evidence="5 7" id="KW-1133">Transmembrane helix</keyword>
<evidence type="ECO:0000313" key="9">
    <source>
        <dbReference type="Proteomes" id="UP000316196"/>
    </source>
</evidence>